<dbReference type="PANTHER" id="PTHR48228">
    <property type="entry name" value="SUCCINYL-COA--D-CITRAMALATE COA-TRANSFERASE"/>
    <property type="match status" value="1"/>
</dbReference>
<evidence type="ECO:0000313" key="3">
    <source>
        <dbReference type="Proteomes" id="UP000235162"/>
    </source>
</evidence>
<dbReference type="InterPro" id="IPR023606">
    <property type="entry name" value="CoA-Trfase_III_dom_1_sf"/>
</dbReference>
<dbReference type="Pfam" id="PF02515">
    <property type="entry name" value="CoA_transf_3"/>
    <property type="match status" value="1"/>
</dbReference>
<protein>
    <submittedName>
        <fullName evidence="2">CoA transferase</fullName>
    </submittedName>
</protein>
<dbReference type="SUPFAM" id="SSF89796">
    <property type="entry name" value="CoA-transferase family III (CaiB/BaiF)"/>
    <property type="match status" value="1"/>
</dbReference>
<dbReference type="InterPro" id="IPR003673">
    <property type="entry name" value="CoA-Trfase_fam_III"/>
</dbReference>
<sequence>MSNAVRPLEGIRVIEMGQLLAGPFTGTILGYFGAEVIKVEPPTGDPVRGWRLLDDNGMAYWWRSLGRNKKSVTLDLKSERGQQLAKDLITTADVVVENFRPGMMEKWGIGPDTMKAVNPGLIYARISGYGQDGPYASKPGYASVTEGFGGFRYINGEEGKPPIRTNISMGDTLSAIHAALGIALAIIQRSKPGGEGQVIDVALYESIFNLMEGIVPEYDGAGAIRSPSGTTVTGIVPTNTYLCDDGKHVVIGGNGDSIYKRLMAAAGRSDLGEHPEMADNAGRVIHQEEIDAALADWCAGHSSKHIIEVLEEVRVPVGPIYSVEDMVADEHYNARGMFESVEIDGKPLKIPAILPKMQGTPGRTDWAGGDIGSHNDEVLKGILELGDDEMAKLKEEGVIGD</sequence>
<proteinExistence type="predicted"/>
<comment type="caution">
    <text evidence="2">The sequence shown here is derived from an EMBL/GenBank/DDBJ whole genome shotgun (WGS) entry which is preliminary data.</text>
</comment>
<dbReference type="KEGG" id="hja:BST95_14745"/>
<dbReference type="RefSeq" id="WP_084200319.1">
    <property type="nucleotide sequence ID" value="NZ_BMYL01000001.1"/>
</dbReference>
<dbReference type="InterPro" id="IPR050509">
    <property type="entry name" value="CoA-transferase_III"/>
</dbReference>
<dbReference type="GO" id="GO:0016740">
    <property type="term" value="F:transferase activity"/>
    <property type="evidence" value="ECO:0007669"/>
    <property type="project" value="UniProtKB-KW"/>
</dbReference>
<dbReference type="AlphaFoldDB" id="A0AAP8SPF6"/>
<name>A0AAP8SPF6_9GAMM</name>
<organism evidence="2 3">
    <name type="scientific">Halioglobus japonicus</name>
    <dbReference type="NCBI Taxonomy" id="930805"/>
    <lineage>
        <taxon>Bacteria</taxon>
        <taxon>Pseudomonadati</taxon>
        <taxon>Pseudomonadota</taxon>
        <taxon>Gammaproteobacteria</taxon>
        <taxon>Cellvibrionales</taxon>
        <taxon>Halieaceae</taxon>
        <taxon>Halioglobus</taxon>
    </lineage>
</organism>
<accession>A0AAP8SPF6</accession>
<keyword evidence="1 2" id="KW-0808">Transferase</keyword>
<dbReference type="InterPro" id="IPR044855">
    <property type="entry name" value="CoA-Trfase_III_dom3_sf"/>
</dbReference>
<dbReference type="PANTHER" id="PTHR48228:SF6">
    <property type="entry name" value="L-CARNITINE COA-TRANSFERASE"/>
    <property type="match status" value="1"/>
</dbReference>
<evidence type="ECO:0000256" key="1">
    <source>
        <dbReference type="ARBA" id="ARBA00022679"/>
    </source>
</evidence>
<dbReference type="Gene3D" id="3.40.50.10540">
    <property type="entry name" value="Crotonobetainyl-coa:carnitine coa-transferase, domain 1"/>
    <property type="match status" value="1"/>
</dbReference>
<evidence type="ECO:0000313" key="2">
    <source>
        <dbReference type="EMBL" id="PLW87645.1"/>
    </source>
</evidence>
<dbReference type="Gene3D" id="3.30.1540.10">
    <property type="entry name" value="formyl-coa transferase, domain 3"/>
    <property type="match status" value="1"/>
</dbReference>
<dbReference type="Proteomes" id="UP000235162">
    <property type="component" value="Unassembled WGS sequence"/>
</dbReference>
<keyword evidence="3" id="KW-1185">Reference proteome</keyword>
<reference evidence="2 3" key="1">
    <citation type="submission" date="2018-01" db="EMBL/GenBank/DDBJ databases">
        <title>The draft genome sequence of Halioglobus japonicus S1-36.</title>
        <authorList>
            <person name="Du Z.-J."/>
            <person name="Shi M.-J."/>
        </authorList>
    </citation>
    <scope>NUCLEOTIDE SEQUENCE [LARGE SCALE GENOMIC DNA]</scope>
    <source>
        <strain evidence="2 3">S1-36</strain>
    </source>
</reference>
<gene>
    <name evidence="2" type="ORF">C0029_03440</name>
</gene>
<dbReference type="EMBL" id="PKUR01000001">
    <property type="protein sequence ID" value="PLW87645.1"/>
    <property type="molecule type" value="Genomic_DNA"/>
</dbReference>